<proteinExistence type="predicted"/>
<comment type="caution">
    <text evidence="1">The sequence shown here is derived from an EMBL/GenBank/DDBJ whole genome shotgun (WGS) entry which is preliminary data.</text>
</comment>
<dbReference type="EMBL" id="ADBJ01000062">
    <property type="protein sequence ID" value="EFA74574.1"/>
    <property type="molecule type" value="Genomic_DNA"/>
</dbReference>
<dbReference type="RefSeq" id="XP_020426708.1">
    <property type="nucleotide sequence ID" value="XM_020582292.1"/>
</dbReference>
<evidence type="ECO:0000313" key="2">
    <source>
        <dbReference type="Proteomes" id="UP000001396"/>
    </source>
</evidence>
<gene>
    <name evidence="1" type="ORF">PPL_11542</name>
</gene>
<dbReference type="InParanoid" id="D3BVF1"/>
<organism evidence="1 2">
    <name type="scientific">Heterostelium pallidum (strain ATCC 26659 / Pp 5 / PN500)</name>
    <name type="common">Cellular slime mold</name>
    <name type="synonym">Polysphondylium pallidum</name>
    <dbReference type="NCBI Taxonomy" id="670386"/>
    <lineage>
        <taxon>Eukaryota</taxon>
        <taxon>Amoebozoa</taxon>
        <taxon>Evosea</taxon>
        <taxon>Eumycetozoa</taxon>
        <taxon>Dictyostelia</taxon>
        <taxon>Acytosteliales</taxon>
        <taxon>Acytosteliaceae</taxon>
        <taxon>Heterostelium</taxon>
    </lineage>
</organism>
<name>D3BVF1_HETP5</name>
<dbReference type="Proteomes" id="UP000001396">
    <property type="component" value="Unassembled WGS sequence"/>
</dbReference>
<evidence type="ECO:0000313" key="1">
    <source>
        <dbReference type="EMBL" id="EFA74574.1"/>
    </source>
</evidence>
<reference evidence="1 2" key="1">
    <citation type="journal article" date="2011" name="Genome Res.">
        <title>Phylogeny-wide analysis of social amoeba genomes highlights ancient origins for complex intercellular communication.</title>
        <authorList>
            <person name="Heidel A.J."/>
            <person name="Lawal H.M."/>
            <person name="Felder M."/>
            <person name="Schilde C."/>
            <person name="Helps N.R."/>
            <person name="Tunggal B."/>
            <person name="Rivero F."/>
            <person name="John U."/>
            <person name="Schleicher M."/>
            <person name="Eichinger L."/>
            <person name="Platzer M."/>
            <person name="Noegel A.A."/>
            <person name="Schaap P."/>
            <person name="Gloeckner G."/>
        </authorList>
    </citation>
    <scope>NUCLEOTIDE SEQUENCE [LARGE SCALE GENOMIC DNA]</scope>
    <source>
        <strain evidence="2">ATCC 26659 / Pp 5 / PN500</strain>
    </source>
</reference>
<dbReference type="AlphaFoldDB" id="D3BVF1"/>
<dbReference type="GeneID" id="31367010"/>
<sequence length="70" mass="7031">MTLIAAISKLSFGGNTSKSFGSVGSSFGSSSSEGHNQLSLVVKSNTNVQASLAAPTNIQADVQAFAAVKL</sequence>
<accession>D3BVF1</accession>
<protein>
    <submittedName>
        <fullName evidence="1">Uncharacterized protein</fullName>
    </submittedName>
</protein>
<keyword evidence="2" id="KW-1185">Reference proteome</keyword>